<keyword evidence="3" id="KW-1185">Reference proteome</keyword>
<dbReference type="Proteomes" id="UP000604046">
    <property type="component" value="Unassembled WGS sequence"/>
</dbReference>
<evidence type="ECO:0000313" key="2">
    <source>
        <dbReference type="EMBL" id="CAE7525353.1"/>
    </source>
</evidence>
<dbReference type="Gene3D" id="3.30.110.20">
    <property type="entry name" value="Alba-like domain"/>
    <property type="match status" value="2"/>
</dbReference>
<dbReference type="OrthoDB" id="436182at2759"/>
<dbReference type="EMBL" id="CAJNDS010002558">
    <property type="protein sequence ID" value="CAE7525353.1"/>
    <property type="molecule type" value="Genomic_DNA"/>
</dbReference>
<dbReference type="GO" id="GO:0003723">
    <property type="term" value="F:RNA binding"/>
    <property type="evidence" value="ECO:0007669"/>
    <property type="project" value="UniProtKB-KW"/>
</dbReference>
<proteinExistence type="predicted"/>
<evidence type="ECO:0000256" key="1">
    <source>
        <dbReference type="ARBA" id="ARBA00022884"/>
    </source>
</evidence>
<accession>A0A812TGA0</accession>
<protein>
    <submittedName>
        <fullName evidence="2">Uncharacterized protein</fullName>
    </submittedName>
</protein>
<dbReference type="AlphaFoldDB" id="A0A812TGA0"/>
<gene>
    <name evidence="2" type="ORF">SNAT2548_LOCUS29406</name>
</gene>
<sequence>MAAFHRLPSISASWALRKGGLRLASAAGNRPLRSHGAVNVGLLAAAMKAPLARGESCAVDAVGPMAQLKALKAMFFASDYLEEERPGFRVAGEPRSELVPASENHPETTKVRLVLSLVPESASPRSAEEIRFGKESNPGTLAATIAQKIKLQGRATLSAMGPIPASKALKSVMLARQYLHEHLGDDAILVVPAKQVLPPRPNKEETVRLLLACLRGPKSPEQCEGES</sequence>
<name>A0A812TGA0_9DINO</name>
<reference evidence="2" key="1">
    <citation type="submission" date="2021-02" db="EMBL/GenBank/DDBJ databases">
        <authorList>
            <person name="Dougan E. K."/>
            <person name="Rhodes N."/>
            <person name="Thang M."/>
            <person name="Chan C."/>
        </authorList>
    </citation>
    <scope>NUCLEOTIDE SEQUENCE</scope>
</reference>
<organism evidence="2 3">
    <name type="scientific">Symbiodinium natans</name>
    <dbReference type="NCBI Taxonomy" id="878477"/>
    <lineage>
        <taxon>Eukaryota</taxon>
        <taxon>Sar</taxon>
        <taxon>Alveolata</taxon>
        <taxon>Dinophyceae</taxon>
        <taxon>Suessiales</taxon>
        <taxon>Symbiodiniaceae</taxon>
        <taxon>Symbiodinium</taxon>
    </lineage>
</organism>
<comment type="caution">
    <text evidence="2">The sequence shown here is derived from an EMBL/GenBank/DDBJ whole genome shotgun (WGS) entry which is preliminary data.</text>
</comment>
<keyword evidence="1" id="KW-0694">RNA-binding</keyword>
<dbReference type="InterPro" id="IPR007347">
    <property type="entry name" value="SpoVS"/>
</dbReference>
<dbReference type="Pfam" id="PF04232">
    <property type="entry name" value="SpoVS"/>
    <property type="match status" value="1"/>
</dbReference>
<evidence type="ECO:0000313" key="3">
    <source>
        <dbReference type="Proteomes" id="UP000604046"/>
    </source>
</evidence>
<dbReference type="InterPro" id="IPR036882">
    <property type="entry name" value="Alba-like_dom_sf"/>
</dbReference>